<dbReference type="SUPFAM" id="SSF52317">
    <property type="entry name" value="Class I glutamine amidotransferase-like"/>
    <property type="match status" value="1"/>
</dbReference>
<dbReference type="AlphaFoldDB" id="A0A8S2FPV0"/>
<evidence type="ECO:0008006" key="4">
    <source>
        <dbReference type="Google" id="ProtNLM"/>
    </source>
</evidence>
<dbReference type="Proteomes" id="UP000682733">
    <property type="component" value="Unassembled WGS sequence"/>
</dbReference>
<gene>
    <name evidence="1" type="ORF">OVA965_LOCUS37553</name>
    <name evidence="2" type="ORF">TMI583_LOCUS38643</name>
</gene>
<name>A0A8S2FPV0_9BILA</name>
<organism evidence="1 3">
    <name type="scientific">Didymodactylos carnosus</name>
    <dbReference type="NCBI Taxonomy" id="1234261"/>
    <lineage>
        <taxon>Eukaryota</taxon>
        <taxon>Metazoa</taxon>
        <taxon>Spiralia</taxon>
        <taxon>Gnathifera</taxon>
        <taxon>Rotifera</taxon>
        <taxon>Eurotatoria</taxon>
        <taxon>Bdelloidea</taxon>
        <taxon>Philodinida</taxon>
        <taxon>Philodinidae</taxon>
        <taxon>Didymodactylos</taxon>
    </lineage>
</organism>
<accession>A0A8S2FPV0</accession>
<evidence type="ECO:0000313" key="3">
    <source>
        <dbReference type="Proteomes" id="UP000677228"/>
    </source>
</evidence>
<dbReference type="Proteomes" id="UP000677228">
    <property type="component" value="Unassembled WGS sequence"/>
</dbReference>
<dbReference type="GO" id="GO:0016811">
    <property type="term" value="F:hydrolase activity, acting on carbon-nitrogen (but not peptide) bonds, in linear amides"/>
    <property type="evidence" value="ECO:0007669"/>
    <property type="project" value="InterPro"/>
</dbReference>
<evidence type="ECO:0000313" key="1">
    <source>
        <dbReference type="EMBL" id="CAF1515249.1"/>
    </source>
</evidence>
<dbReference type="PANTHER" id="PTHR43235">
    <property type="entry name" value="GLUTAMINE AMIDOTRANSFERASE PB2B2.05-RELATED"/>
    <property type="match status" value="1"/>
</dbReference>
<dbReference type="EMBL" id="CAJOBA010057733">
    <property type="protein sequence ID" value="CAF4302728.1"/>
    <property type="molecule type" value="Genomic_DNA"/>
</dbReference>
<sequence>PHVFVCLICDQAEKMWLFRAFFRFIAMQNNRVLSMKSKIKIGITDCARYANYEKWFLDAPESVDVICLSYRLNNADDVEKCDGICLSGGEDVHPKVYKKPEVLEKLNLVDIDENRDDFELKIIEKALKNKLPILGICRGMQLFNCYLGGTLMHDIPSVTQLNGHGKVQGIDQRHDINVAEKTLLNEITGCLTGAVNSSHHQCVETLANDLLIAAKAEDPVVEATQWKDIDGNSFFLGVQWHPERMPDQDNPFASKIRQAFLAHIIEKSVKSNTTVIPTASTAC</sequence>
<dbReference type="PANTHER" id="PTHR43235:SF1">
    <property type="entry name" value="GLUTAMINE AMIDOTRANSFERASE PB2B2.05-RELATED"/>
    <property type="match status" value="1"/>
</dbReference>
<feature type="non-terminal residue" evidence="1">
    <location>
        <position position="1"/>
    </location>
</feature>
<comment type="caution">
    <text evidence="1">The sequence shown here is derived from an EMBL/GenBank/DDBJ whole genome shotgun (WGS) entry which is preliminary data.</text>
</comment>
<dbReference type="EMBL" id="CAJNOK010035632">
    <property type="protein sequence ID" value="CAF1515249.1"/>
    <property type="molecule type" value="Genomic_DNA"/>
</dbReference>
<dbReference type="InterPro" id="IPR044668">
    <property type="entry name" value="PuuD-like"/>
</dbReference>
<dbReference type="CDD" id="cd01745">
    <property type="entry name" value="GATase1_2"/>
    <property type="match status" value="1"/>
</dbReference>
<dbReference type="Pfam" id="PF07722">
    <property type="entry name" value="Peptidase_C26"/>
    <property type="match status" value="1"/>
</dbReference>
<protein>
    <recommendedName>
        <fullName evidence="4">Gamma-glutamyl-gamma-aminobutyrate hydrolase family protein</fullName>
    </recommendedName>
</protein>
<dbReference type="InterPro" id="IPR011697">
    <property type="entry name" value="Peptidase_C26"/>
</dbReference>
<dbReference type="InterPro" id="IPR029062">
    <property type="entry name" value="Class_I_gatase-like"/>
</dbReference>
<proteinExistence type="predicted"/>
<dbReference type="GO" id="GO:0005829">
    <property type="term" value="C:cytosol"/>
    <property type="evidence" value="ECO:0007669"/>
    <property type="project" value="TreeGrafter"/>
</dbReference>
<reference evidence="1" key="1">
    <citation type="submission" date="2021-02" db="EMBL/GenBank/DDBJ databases">
        <authorList>
            <person name="Nowell W R."/>
        </authorList>
    </citation>
    <scope>NUCLEOTIDE SEQUENCE</scope>
</reference>
<evidence type="ECO:0000313" key="2">
    <source>
        <dbReference type="EMBL" id="CAF4302728.1"/>
    </source>
</evidence>
<dbReference type="Gene3D" id="3.40.50.880">
    <property type="match status" value="1"/>
</dbReference>
<dbReference type="PROSITE" id="PS51273">
    <property type="entry name" value="GATASE_TYPE_1"/>
    <property type="match status" value="1"/>
</dbReference>